<evidence type="ECO:0000256" key="2">
    <source>
        <dbReference type="ARBA" id="ARBA00009773"/>
    </source>
</evidence>
<dbReference type="Proteomes" id="UP001200145">
    <property type="component" value="Unassembled WGS sequence"/>
</dbReference>
<keyword evidence="7 8" id="KW-0472">Membrane</keyword>
<evidence type="ECO:0000256" key="6">
    <source>
        <dbReference type="ARBA" id="ARBA00022989"/>
    </source>
</evidence>
<name>A0ABS9BCW8_9BACT</name>
<dbReference type="PROSITE" id="PS51257">
    <property type="entry name" value="PROKAR_LIPOPROTEIN"/>
    <property type="match status" value="1"/>
</dbReference>
<organism evidence="9 10">
    <name type="scientific">Flavihumibacter fluminis</name>
    <dbReference type="NCBI Taxonomy" id="2909236"/>
    <lineage>
        <taxon>Bacteria</taxon>
        <taxon>Pseudomonadati</taxon>
        <taxon>Bacteroidota</taxon>
        <taxon>Chitinophagia</taxon>
        <taxon>Chitinophagales</taxon>
        <taxon>Chitinophagaceae</taxon>
        <taxon>Flavihumibacter</taxon>
    </lineage>
</organism>
<evidence type="ECO:0000256" key="1">
    <source>
        <dbReference type="ARBA" id="ARBA00004651"/>
    </source>
</evidence>
<keyword evidence="6 8" id="KW-1133">Transmembrane helix</keyword>
<evidence type="ECO:0000256" key="5">
    <source>
        <dbReference type="ARBA" id="ARBA00022692"/>
    </source>
</evidence>
<evidence type="ECO:0000256" key="8">
    <source>
        <dbReference type="SAM" id="Phobius"/>
    </source>
</evidence>
<feature type="transmembrane region" description="Helical" evidence="8">
    <location>
        <begin position="257"/>
        <end position="279"/>
    </location>
</feature>
<evidence type="ECO:0000256" key="7">
    <source>
        <dbReference type="ARBA" id="ARBA00023136"/>
    </source>
</evidence>
<dbReference type="PANTHER" id="PTHR21716:SF53">
    <property type="entry name" value="PERMEASE PERM-RELATED"/>
    <property type="match status" value="1"/>
</dbReference>
<reference evidence="9 10" key="1">
    <citation type="submission" date="2022-01" db="EMBL/GenBank/DDBJ databases">
        <title>Flavihumibacter sp. nov., isolated from sediment of a river.</title>
        <authorList>
            <person name="Liu H."/>
        </authorList>
    </citation>
    <scope>NUCLEOTIDE SEQUENCE [LARGE SCALE GENOMIC DNA]</scope>
    <source>
        <strain evidence="9 10">RY-1</strain>
    </source>
</reference>
<dbReference type="Pfam" id="PF01594">
    <property type="entry name" value="AI-2E_transport"/>
    <property type="match status" value="1"/>
</dbReference>
<feature type="transmembrane region" description="Helical" evidence="8">
    <location>
        <begin position="16"/>
        <end position="42"/>
    </location>
</feature>
<comment type="subcellular location">
    <subcellularLocation>
        <location evidence="1">Cell membrane</location>
        <topology evidence="1">Multi-pass membrane protein</topology>
    </subcellularLocation>
</comment>
<keyword evidence="5 8" id="KW-0812">Transmembrane</keyword>
<keyword evidence="10" id="KW-1185">Reference proteome</keyword>
<dbReference type="PANTHER" id="PTHR21716">
    <property type="entry name" value="TRANSMEMBRANE PROTEIN"/>
    <property type="match status" value="1"/>
</dbReference>
<feature type="transmembrane region" description="Helical" evidence="8">
    <location>
        <begin position="199"/>
        <end position="216"/>
    </location>
</feature>
<feature type="transmembrane region" description="Helical" evidence="8">
    <location>
        <begin position="291"/>
        <end position="320"/>
    </location>
</feature>
<dbReference type="RefSeq" id="WP_234863540.1">
    <property type="nucleotide sequence ID" value="NZ_JAKEVY010000001.1"/>
</dbReference>
<comment type="caution">
    <text evidence="9">The sequence shown here is derived from an EMBL/GenBank/DDBJ whole genome shotgun (WGS) entry which is preliminary data.</text>
</comment>
<protein>
    <submittedName>
        <fullName evidence="9">AI-2E family transporter</fullName>
    </submittedName>
</protein>
<keyword evidence="3" id="KW-0813">Transport</keyword>
<comment type="similarity">
    <text evidence="2">Belongs to the autoinducer-2 exporter (AI-2E) (TC 2.A.86) family.</text>
</comment>
<feature type="transmembrane region" description="Helical" evidence="8">
    <location>
        <begin position="222"/>
        <end position="245"/>
    </location>
</feature>
<evidence type="ECO:0000256" key="4">
    <source>
        <dbReference type="ARBA" id="ARBA00022475"/>
    </source>
</evidence>
<feature type="transmembrane region" description="Helical" evidence="8">
    <location>
        <begin position="137"/>
        <end position="160"/>
    </location>
</feature>
<evidence type="ECO:0000313" key="10">
    <source>
        <dbReference type="Proteomes" id="UP001200145"/>
    </source>
</evidence>
<evidence type="ECO:0000313" key="9">
    <source>
        <dbReference type="EMBL" id="MCF1713115.1"/>
    </source>
</evidence>
<accession>A0ABS9BCW8</accession>
<feature type="transmembrane region" description="Helical" evidence="8">
    <location>
        <begin position="54"/>
        <end position="78"/>
    </location>
</feature>
<dbReference type="InterPro" id="IPR002549">
    <property type="entry name" value="AI-2E-like"/>
</dbReference>
<dbReference type="EMBL" id="JAKEVY010000001">
    <property type="protein sequence ID" value="MCF1713115.1"/>
    <property type="molecule type" value="Genomic_DNA"/>
</dbReference>
<gene>
    <name evidence="9" type="ORF">L0U88_00555</name>
</gene>
<sequence>MPRLNQVLLFVVLSCIILYAGRSLFIPLSFALLISFILYPICKWMEEKGLSKSLAILINLTFLTLLLGGIIFLLVYQLKQFGSEWPLLKEKINQSISRLSVYLNDEWKIDSVTQQTYTDQILKNAPGYLFSFLQKTITSSAVSLVLLFLIPIYSFLILYYRSRLMKALVLLIPDKYRPRITEIVQLAIQSYYNFIKGMLAVYLIVGILNSVGLLLLGVPHAILFGVIAAVLTFIPYVGILAASLFPITLSWVTYNSIWYPIGVIAVFGVVQYLEANIIFPWAVSRKLELNTLFTIIAIIVGGILWGAAGMILFVPFAAILKLIAERIEGGTPLVLLLGDDK</sequence>
<proteinExistence type="inferred from homology"/>
<keyword evidence="4" id="KW-1003">Cell membrane</keyword>
<evidence type="ECO:0000256" key="3">
    <source>
        <dbReference type="ARBA" id="ARBA00022448"/>
    </source>
</evidence>